<dbReference type="Proteomes" id="UP000055019">
    <property type="component" value="Unassembled WGS sequence"/>
</dbReference>
<reference evidence="1" key="1">
    <citation type="submission" date="2016-01" db="EMBL/GenBank/DDBJ databases">
        <authorList>
            <person name="Peeters C."/>
        </authorList>
    </citation>
    <scope>NUCLEOTIDE SEQUENCE [LARGE SCALE GENOMIC DNA]</scope>
    <source>
        <strain evidence="1">LMG 29317</strain>
    </source>
</reference>
<evidence type="ECO:0000313" key="2">
    <source>
        <dbReference type="Proteomes" id="UP000055019"/>
    </source>
</evidence>
<sequence>MELRTVTMTRTDELARLARLNQHIRTCRRNIALVDSALPTHAGTEEYGISVRVLSNLRDCLESFLKLRALMRFYVRKAATSCGTSLPRQPAVAAQGGLELYIQDCKRMIQEQCQRLARQVDCGGRPAESNIVLYCLQQSLFALEQARKVDEHTRRCSHSPSEVVRYAVGATPLLVPPEATFHPRT</sequence>
<protein>
    <submittedName>
        <fullName evidence="1">Uncharacterized protein</fullName>
    </submittedName>
</protein>
<gene>
    <name evidence="1" type="ORF">AWB74_07048</name>
</gene>
<proteinExistence type="predicted"/>
<organism evidence="1 2">
    <name type="scientific">Caballeronia arvi</name>
    <dbReference type="NCBI Taxonomy" id="1777135"/>
    <lineage>
        <taxon>Bacteria</taxon>
        <taxon>Pseudomonadati</taxon>
        <taxon>Pseudomonadota</taxon>
        <taxon>Betaproteobacteria</taxon>
        <taxon>Burkholderiales</taxon>
        <taxon>Burkholderiaceae</taxon>
        <taxon>Caballeronia</taxon>
    </lineage>
</organism>
<dbReference type="AlphaFoldDB" id="A0A158KWF6"/>
<keyword evidence="2" id="KW-1185">Reference proteome</keyword>
<accession>A0A158KWF6</accession>
<name>A0A158KWF6_9BURK</name>
<comment type="caution">
    <text evidence="1">The sequence shown here is derived from an EMBL/GenBank/DDBJ whole genome shotgun (WGS) entry which is preliminary data.</text>
</comment>
<dbReference type="EMBL" id="FCOM02000054">
    <property type="protein sequence ID" value="SAL84751.1"/>
    <property type="molecule type" value="Genomic_DNA"/>
</dbReference>
<evidence type="ECO:0000313" key="1">
    <source>
        <dbReference type="EMBL" id="SAL84751.1"/>
    </source>
</evidence>